<dbReference type="Proteomes" id="UP000320421">
    <property type="component" value="Chromosome"/>
</dbReference>
<evidence type="ECO:0000313" key="1">
    <source>
        <dbReference type="EMBL" id="QDT23665.1"/>
    </source>
</evidence>
<dbReference type="EMBL" id="CP036266">
    <property type="protein sequence ID" value="QDT23665.1"/>
    <property type="molecule type" value="Genomic_DNA"/>
</dbReference>
<dbReference type="AlphaFoldDB" id="A0A517PWC2"/>
<reference evidence="1 2" key="1">
    <citation type="submission" date="2019-02" db="EMBL/GenBank/DDBJ databases">
        <title>Deep-cultivation of Planctomycetes and their phenomic and genomic characterization uncovers novel biology.</title>
        <authorList>
            <person name="Wiegand S."/>
            <person name="Jogler M."/>
            <person name="Boedeker C."/>
            <person name="Pinto D."/>
            <person name="Vollmers J."/>
            <person name="Rivas-Marin E."/>
            <person name="Kohn T."/>
            <person name="Peeters S.H."/>
            <person name="Heuer A."/>
            <person name="Rast P."/>
            <person name="Oberbeckmann S."/>
            <person name="Bunk B."/>
            <person name="Jeske O."/>
            <person name="Meyerdierks A."/>
            <person name="Storesund J.E."/>
            <person name="Kallscheuer N."/>
            <person name="Luecker S."/>
            <person name="Lage O.M."/>
            <person name="Pohl T."/>
            <person name="Merkel B.J."/>
            <person name="Hornburger P."/>
            <person name="Mueller R.-W."/>
            <person name="Bruemmer F."/>
            <person name="Labrenz M."/>
            <person name="Spormann A.M."/>
            <person name="Op den Camp H."/>
            <person name="Overmann J."/>
            <person name="Amann R."/>
            <person name="Jetten M.S.M."/>
            <person name="Mascher T."/>
            <person name="Medema M.H."/>
            <person name="Devos D.P."/>
            <person name="Kaster A.-K."/>
            <person name="Ovreas L."/>
            <person name="Rohde M."/>
            <person name="Galperin M.Y."/>
            <person name="Jogler C."/>
        </authorList>
    </citation>
    <scope>NUCLEOTIDE SEQUENCE [LARGE SCALE GENOMIC DNA]</scope>
    <source>
        <strain evidence="1 2">HG66A1</strain>
    </source>
</reference>
<name>A0A517PWC2_9PLAN</name>
<accession>A0A517PWC2</accession>
<sequence>MEKVTLSATIFLVILVAILLVAPNDRQLENQPVKLFELQMYSTELENVHNLRITSDAVLEITYEDEAGHGVVHQFINLKAGNVVLVEDEEFDPEKVLISDARHGGLRVTISKSLNLNLPDQAVNSTLRPRSP</sequence>
<organism evidence="1 2">
    <name type="scientific">Gimesia chilikensis</name>
    <dbReference type="NCBI Taxonomy" id="2605989"/>
    <lineage>
        <taxon>Bacteria</taxon>
        <taxon>Pseudomonadati</taxon>
        <taxon>Planctomycetota</taxon>
        <taxon>Planctomycetia</taxon>
        <taxon>Planctomycetales</taxon>
        <taxon>Planctomycetaceae</taxon>
        <taxon>Gimesia</taxon>
    </lineage>
</organism>
<proteinExistence type="predicted"/>
<keyword evidence="2" id="KW-1185">Reference proteome</keyword>
<protein>
    <submittedName>
        <fullName evidence="1">Uncharacterized protein</fullName>
    </submittedName>
</protein>
<gene>
    <name evidence="1" type="ORF">HG66A1_54870</name>
</gene>
<evidence type="ECO:0000313" key="2">
    <source>
        <dbReference type="Proteomes" id="UP000320421"/>
    </source>
</evidence>
<dbReference type="RefSeq" id="WP_145191392.1">
    <property type="nucleotide sequence ID" value="NZ_CP036266.1"/>
</dbReference>